<evidence type="ECO:0000256" key="9">
    <source>
        <dbReference type="SAM" id="MobiDB-lite"/>
    </source>
</evidence>
<feature type="compositionally biased region" description="Low complexity" evidence="9">
    <location>
        <begin position="203"/>
        <end position="231"/>
    </location>
</feature>
<comment type="caution">
    <text evidence="14">The sequence shown here is derived from an EMBL/GenBank/DDBJ whole genome shotgun (WGS) entry which is preliminary data.</text>
</comment>
<dbReference type="EC" id="2.7.13.3" evidence="2"/>
<dbReference type="Pfam" id="PF01627">
    <property type="entry name" value="Hpt"/>
    <property type="match status" value="1"/>
</dbReference>
<evidence type="ECO:0000256" key="6">
    <source>
        <dbReference type="ARBA" id="ARBA00023012"/>
    </source>
</evidence>
<dbReference type="InterPro" id="IPR051315">
    <property type="entry name" value="Bact_Chemotaxis_CheA"/>
</dbReference>
<dbReference type="Gene3D" id="2.30.30.40">
    <property type="entry name" value="SH3 Domains"/>
    <property type="match status" value="1"/>
</dbReference>
<dbReference type="EMBL" id="JBHLWM010000001">
    <property type="protein sequence ID" value="MFC0239833.1"/>
    <property type="molecule type" value="Genomic_DNA"/>
</dbReference>
<dbReference type="SMART" id="SM00073">
    <property type="entry name" value="HPT"/>
    <property type="match status" value="1"/>
</dbReference>
<dbReference type="InterPro" id="IPR002545">
    <property type="entry name" value="CheW-lke_dom"/>
</dbReference>
<dbReference type="InterPro" id="IPR037006">
    <property type="entry name" value="CheA-like_homodim_sf"/>
</dbReference>
<dbReference type="InterPro" id="IPR003594">
    <property type="entry name" value="HATPase_dom"/>
</dbReference>
<dbReference type="Proteomes" id="UP001589775">
    <property type="component" value="Unassembled WGS sequence"/>
</dbReference>
<dbReference type="InterPro" id="IPR004105">
    <property type="entry name" value="CheA-like_dim"/>
</dbReference>
<feature type="modified residue" description="4-aspartylphosphate" evidence="8">
    <location>
        <position position="855"/>
    </location>
</feature>
<dbReference type="Gene3D" id="1.20.120.160">
    <property type="entry name" value="HPT domain"/>
    <property type="match status" value="1"/>
</dbReference>
<sequence>MDDLLREFLTETFESLDTVDNQLVRFEQEPNNAKILDNIFRLVHTIKGTCGFLGLPRLEALAHAAETLMGKFRDGMPVTGEAVTLILTTIDRIKDILGGLEATEAEPEGEDGDLIGELERLSMRTPEELAAELGEAPPLAGAAEADVVETIAEAEAVEPPKAEGTLVPQTLERPLRPGEVSLDELERAFRETAIEIEAPPLAPAAQQDAPAPAAAAPVAEAAKPAAKPAAKAAKKANDQEAPAEGDRIANQSIRVNVDTLEHLMTMVSELVLTRNQLLEISRRHEDTEFKVPLQRLSTVTAELQDGVMKTRMQPIGNAWQKLPRIVRDLASELGKHIELEMHGADTELDRQVLDLIKDPLTHMVRNSADHGLEKPEERVRNGKPEQGTIRLSAYHEGGHIVICIADNGRGLDTERIKAKAIANGLVTEADVEKMTEAQIHKFIFAPGFSTAAEVTSVSGRGVGMDVVRTNIDQIGGTIEIKSVAGEGSSVTIKIPLTLAIVSALIVEAGGDRFAIPQLAVVELVRARANSEHRIERIKDTPVLRLRDKLLPLMHLKKLLHIDDGTGSTEPENGFIVVTQVGSQTFGIVVDAVFHTEEIVVKPMSTKLRHIGMFSGNTILGDGAVIMIVDPNGIAQALGTSVSAQHDLSEQSAATRAASTEQLTSLLVFRSGSPQPKAVPLSLVTRLEEIAADKVEMSNGRYMVQYRDQLMPLVLMEGVTVATTGVQPILVFADEDRSMGLVVDEIVDIVEEHLQIQVGSSREGILGSAVIKGLATEVIDVAHFLPMAFSDWLARKEMKQSISTRSVLLVDDSAFFRNMLGPVLKAAGYKVRVATSAVEGLSVLRTGAQFDVILTDIEMPEMNGFEFAEAIRADAKLGATPVIALSSLVSPAAIERGRQAGLSDYVAKFDRPGLIAALKEQTIGHERAELQQQQAA</sequence>
<dbReference type="InterPro" id="IPR036061">
    <property type="entry name" value="CheW-like_dom_sf"/>
</dbReference>
<dbReference type="Gene3D" id="3.30.565.10">
    <property type="entry name" value="Histidine kinase-like ATPase, C-terminal domain"/>
    <property type="match status" value="1"/>
</dbReference>
<dbReference type="Pfam" id="PF02895">
    <property type="entry name" value="H-kinase_dim"/>
    <property type="match status" value="1"/>
</dbReference>
<evidence type="ECO:0000259" key="12">
    <source>
        <dbReference type="PROSITE" id="PS50851"/>
    </source>
</evidence>
<dbReference type="SMART" id="SM00448">
    <property type="entry name" value="REC"/>
    <property type="match status" value="1"/>
</dbReference>
<feature type="modified residue" description="Phosphohistidine" evidence="7">
    <location>
        <position position="44"/>
    </location>
</feature>
<evidence type="ECO:0000259" key="10">
    <source>
        <dbReference type="PROSITE" id="PS50109"/>
    </source>
</evidence>
<dbReference type="Gene3D" id="3.40.50.2300">
    <property type="match status" value="1"/>
</dbReference>
<evidence type="ECO:0000256" key="8">
    <source>
        <dbReference type="PROSITE-ProRule" id="PRU00169"/>
    </source>
</evidence>
<evidence type="ECO:0000313" key="15">
    <source>
        <dbReference type="Proteomes" id="UP001589775"/>
    </source>
</evidence>
<feature type="region of interest" description="Disordered" evidence="9">
    <location>
        <begin position="199"/>
        <end position="247"/>
    </location>
</feature>
<dbReference type="Pfam" id="PF01584">
    <property type="entry name" value="CheW"/>
    <property type="match status" value="1"/>
</dbReference>
<dbReference type="CDD" id="cd00088">
    <property type="entry name" value="HPT"/>
    <property type="match status" value="1"/>
</dbReference>
<dbReference type="PROSITE" id="PS50110">
    <property type="entry name" value="RESPONSE_REGULATORY"/>
    <property type="match status" value="1"/>
</dbReference>
<dbReference type="SUPFAM" id="SSF50341">
    <property type="entry name" value="CheW-like"/>
    <property type="match status" value="2"/>
</dbReference>
<dbReference type="PROSITE" id="PS50851">
    <property type="entry name" value="CHEW"/>
    <property type="match status" value="1"/>
</dbReference>
<dbReference type="InterPro" id="IPR008207">
    <property type="entry name" value="Sig_transdc_His_kin_Hpt_dom"/>
</dbReference>
<dbReference type="SMART" id="SM00260">
    <property type="entry name" value="CheW"/>
    <property type="match status" value="1"/>
</dbReference>
<feature type="domain" description="Response regulatory" evidence="11">
    <location>
        <begin position="805"/>
        <end position="922"/>
    </location>
</feature>
<dbReference type="Gene3D" id="1.10.287.560">
    <property type="entry name" value="Histidine kinase CheA-like, homodimeric domain"/>
    <property type="match status" value="1"/>
</dbReference>
<protein>
    <recommendedName>
        <fullName evidence="2">histidine kinase</fullName>
        <ecNumber evidence="2">2.7.13.3</ecNumber>
    </recommendedName>
</protein>
<feature type="domain" description="Histidine kinase" evidence="10">
    <location>
        <begin position="259"/>
        <end position="498"/>
    </location>
</feature>
<dbReference type="PANTHER" id="PTHR43395:SF1">
    <property type="entry name" value="CHEMOTAXIS PROTEIN CHEA"/>
    <property type="match status" value="1"/>
</dbReference>
<dbReference type="SMART" id="SM01231">
    <property type="entry name" value="H-kinase_dim"/>
    <property type="match status" value="1"/>
</dbReference>
<keyword evidence="6" id="KW-0902">Two-component regulatory system</keyword>
<evidence type="ECO:0000256" key="3">
    <source>
        <dbReference type="ARBA" id="ARBA00022553"/>
    </source>
</evidence>
<dbReference type="InterPro" id="IPR001789">
    <property type="entry name" value="Sig_transdc_resp-reg_receiver"/>
</dbReference>
<dbReference type="SMART" id="SM00387">
    <property type="entry name" value="HATPase_c"/>
    <property type="match status" value="1"/>
</dbReference>
<dbReference type="InterPro" id="IPR005467">
    <property type="entry name" value="His_kinase_dom"/>
</dbReference>
<dbReference type="PANTHER" id="PTHR43395">
    <property type="entry name" value="SENSOR HISTIDINE KINASE CHEA"/>
    <property type="match status" value="1"/>
</dbReference>
<feature type="domain" description="CheW-like" evidence="12">
    <location>
        <begin position="500"/>
        <end position="639"/>
    </location>
</feature>
<evidence type="ECO:0000256" key="7">
    <source>
        <dbReference type="PROSITE-ProRule" id="PRU00110"/>
    </source>
</evidence>
<dbReference type="SUPFAM" id="SSF47226">
    <property type="entry name" value="Histidine-containing phosphotransfer domain, HPT domain"/>
    <property type="match status" value="1"/>
</dbReference>
<comment type="catalytic activity">
    <reaction evidence="1">
        <text>ATP + protein L-histidine = ADP + protein N-phospho-L-histidine.</text>
        <dbReference type="EC" id="2.7.13.3"/>
    </reaction>
</comment>
<dbReference type="SUPFAM" id="SSF52172">
    <property type="entry name" value="CheY-like"/>
    <property type="match status" value="1"/>
</dbReference>
<organism evidence="14 15">
    <name type="scientific">Rhodopseudomonas telluris</name>
    <dbReference type="NCBI Taxonomy" id="644215"/>
    <lineage>
        <taxon>Bacteria</taxon>
        <taxon>Pseudomonadati</taxon>
        <taxon>Pseudomonadota</taxon>
        <taxon>Alphaproteobacteria</taxon>
        <taxon>Hyphomicrobiales</taxon>
        <taxon>Nitrobacteraceae</taxon>
        <taxon>Rhodopseudomonas</taxon>
    </lineage>
</organism>
<feature type="domain" description="HPt" evidence="13">
    <location>
        <begin position="1"/>
        <end position="100"/>
    </location>
</feature>
<dbReference type="InterPro" id="IPR004358">
    <property type="entry name" value="Sig_transdc_His_kin-like_C"/>
</dbReference>
<dbReference type="PROSITE" id="PS50109">
    <property type="entry name" value="HIS_KIN"/>
    <property type="match status" value="1"/>
</dbReference>
<dbReference type="InterPro" id="IPR036890">
    <property type="entry name" value="HATPase_C_sf"/>
</dbReference>
<feature type="region of interest" description="Disordered" evidence="9">
    <location>
        <begin position="366"/>
        <end position="385"/>
    </location>
</feature>
<dbReference type="Pfam" id="PF00072">
    <property type="entry name" value="Response_reg"/>
    <property type="match status" value="1"/>
</dbReference>
<evidence type="ECO:0000256" key="2">
    <source>
        <dbReference type="ARBA" id="ARBA00012438"/>
    </source>
</evidence>
<evidence type="ECO:0000256" key="1">
    <source>
        <dbReference type="ARBA" id="ARBA00000085"/>
    </source>
</evidence>
<keyword evidence="15" id="KW-1185">Reference proteome</keyword>
<proteinExistence type="predicted"/>
<dbReference type="RefSeq" id="WP_378385019.1">
    <property type="nucleotide sequence ID" value="NZ_JBHLWM010000001.1"/>
</dbReference>
<evidence type="ECO:0000256" key="4">
    <source>
        <dbReference type="ARBA" id="ARBA00022679"/>
    </source>
</evidence>
<dbReference type="CDD" id="cd16916">
    <property type="entry name" value="HATPase_CheA-like"/>
    <property type="match status" value="1"/>
</dbReference>
<evidence type="ECO:0000259" key="13">
    <source>
        <dbReference type="PROSITE" id="PS50894"/>
    </source>
</evidence>
<evidence type="ECO:0000259" key="11">
    <source>
        <dbReference type="PROSITE" id="PS50110"/>
    </source>
</evidence>
<evidence type="ECO:0000313" key="14">
    <source>
        <dbReference type="EMBL" id="MFC0239833.1"/>
    </source>
</evidence>
<keyword evidence="5" id="KW-0418">Kinase</keyword>
<dbReference type="SUPFAM" id="SSF55874">
    <property type="entry name" value="ATPase domain of HSP90 chaperone/DNA topoisomerase II/histidine kinase"/>
    <property type="match status" value="1"/>
</dbReference>
<feature type="compositionally biased region" description="Basic and acidic residues" evidence="9">
    <location>
        <begin position="367"/>
        <end position="383"/>
    </location>
</feature>
<dbReference type="PRINTS" id="PR00344">
    <property type="entry name" value="BCTRLSENSOR"/>
</dbReference>
<gene>
    <name evidence="14" type="ORF">ACFFJ6_05110</name>
</gene>
<reference evidence="14 15" key="1">
    <citation type="submission" date="2024-09" db="EMBL/GenBank/DDBJ databases">
        <authorList>
            <person name="Sun Q."/>
            <person name="Mori K."/>
        </authorList>
    </citation>
    <scope>NUCLEOTIDE SEQUENCE [LARGE SCALE GENOMIC DNA]</scope>
    <source>
        <strain evidence="14 15">KCTC 23279</strain>
    </source>
</reference>
<dbReference type="InterPro" id="IPR036097">
    <property type="entry name" value="HisK_dim/P_sf"/>
</dbReference>
<name>A0ABV6ENM7_9BRAD</name>
<accession>A0ABV6ENM7</accession>
<dbReference type="InterPro" id="IPR011006">
    <property type="entry name" value="CheY-like_superfamily"/>
</dbReference>
<dbReference type="PROSITE" id="PS50894">
    <property type="entry name" value="HPT"/>
    <property type="match status" value="1"/>
</dbReference>
<keyword evidence="3 8" id="KW-0597">Phosphoprotein</keyword>
<keyword evidence="4" id="KW-0808">Transferase</keyword>
<dbReference type="SUPFAM" id="SSF47384">
    <property type="entry name" value="Homodimeric domain of signal transducing histidine kinase"/>
    <property type="match status" value="1"/>
</dbReference>
<evidence type="ECO:0000256" key="5">
    <source>
        <dbReference type="ARBA" id="ARBA00022777"/>
    </source>
</evidence>
<dbReference type="Pfam" id="PF02518">
    <property type="entry name" value="HATPase_c"/>
    <property type="match status" value="1"/>
</dbReference>
<dbReference type="CDD" id="cd00731">
    <property type="entry name" value="CheA_reg"/>
    <property type="match status" value="1"/>
</dbReference>
<dbReference type="InterPro" id="IPR036641">
    <property type="entry name" value="HPT_dom_sf"/>
</dbReference>